<feature type="active site" evidence="16">
    <location>
        <position position="111"/>
    </location>
</feature>
<dbReference type="FunFam" id="3.30.1490.100:FF:000004">
    <property type="entry name" value="DNA polymerase IV"/>
    <property type="match status" value="1"/>
</dbReference>
<keyword evidence="11 16" id="KW-0460">Magnesium</keyword>
<keyword evidence="7 16" id="KW-0548">Nucleotidyltransferase</keyword>
<dbReference type="GO" id="GO:0000287">
    <property type="term" value="F:magnesium ion binding"/>
    <property type="evidence" value="ECO:0007669"/>
    <property type="project" value="UniProtKB-UniRule"/>
</dbReference>
<dbReference type="Gene3D" id="3.30.1490.100">
    <property type="entry name" value="DNA polymerase, Y-family, little finger domain"/>
    <property type="match status" value="1"/>
</dbReference>
<keyword evidence="4 16" id="KW-0515">Mutator protein</keyword>
<dbReference type="InterPro" id="IPR036775">
    <property type="entry name" value="DNA_pol_Y-fam_lit_finger_sf"/>
</dbReference>
<comment type="subunit">
    <text evidence="3 16">Monomer.</text>
</comment>
<dbReference type="InterPro" id="IPR017961">
    <property type="entry name" value="DNA_pol_Y-fam_little_finger"/>
</dbReference>
<gene>
    <name evidence="16 18" type="primary">dinB</name>
    <name evidence="18" type="ORF">MUY27_00580</name>
</gene>
<dbReference type="Pfam" id="PF11799">
    <property type="entry name" value="IMS_C"/>
    <property type="match status" value="1"/>
</dbReference>
<dbReference type="NCBIfam" id="NF010731">
    <property type="entry name" value="PRK14133.1"/>
    <property type="match status" value="1"/>
</dbReference>
<dbReference type="GO" id="GO:0006281">
    <property type="term" value="P:DNA repair"/>
    <property type="evidence" value="ECO:0007669"/>
    <property type="project" value="UniProtKB-UniRule"/>
</dbReference>
<dbReference type="EC" id="2.7.7.7" evidence="16"/>
<dbReference type="InterPro" id="IPR050116">
    <property type="entry name" value="DNA_polymerase-Y"/>
</dbReference>
<evidence type="ECO:0000256" key="3">
    <source>
        <dbReference type="ARBA" id="ARBA00011245"/>
    </source>
</evidence>
<evidence type="ECO:0000256" key="16">
    <source>
        <dbReference type="HAMAP-Rule" id="MF_01113"/>
    </source>
</evidence>
<dbReference type="InterPro" id="IPR022880">
    <property type="entry name" value="DNApol_IV"/>
</dbReference>
<accession>A0A9X1X1A3</accession>
<dbReference type="GO" id="GO:0005829">
    <property type="term" value="C:cytosol"/>
    <property type="evidence" value="ECO:0007669"/>
    <property type="project" value="TreeGrafter"/>
</dbReference>
<evidence type="ECO:0000256" key="1">
    <source>
        <dbReference type="ARBA" id="ARBA00004496"/>
    </source>
</evidence>
<reference evidence="18" key="1">
    <citation type="submission" date="2022-04" db="EMBL/GenBank/DDBJ databases">
        <title>Mucilaginibacter sp. RS28 isolated from freshwater.</title>
        <authorList>
            <person name="Ko S.-R."/>
        </authorList>
    </citation>
    <scope>NUCLEOTIDE SEQUENCE</scope>
    <source>
        <strain evidence="18">RS28</strain>
    </source>
</reference>
<evidence type="ECO:0000256" key="12">
    <source>
        <dbReference type="ARBA" id="ARBA00022932"/>
    </source>
</evidence>
<evidence type="ECO:0000256" key="8">
    <source>
        <dbReference type="ARBA" id="ARBA00022705"/>
    </source>
</evidence>
<feature type="binding site" evidence="16">
    <location>
        <position position="14"/>
    </location>
    <ligand>
        <name>Mg(2+)</name>
        <dbReference type="ChEBI" id="CHEBI:18420"/>
    </ligand>
</feature>
<feature type="site" description="Substrate discrimination" evidence="16">
    <location>
        <position position="19"/>
    </location>
</feature>
<dbReference type="GO" id="GO:0009432">
    <property type="term" value="P:SOS response"/>
    <property type="evidence" value="ECO:0007669"/>
    <property type="project" value="TreeGrafter"/>
</dbReference>
<name>A0A9X1X1A3_9SPHI</name>
<evidence type="ECO:0000259" key="17">
    <source>
        <dbReference type="PROSITE" id="PS50173"/>
    </source>
</evidence>
<evidence type="ECO:0000256" key="4">
    <source>
        <dbReference type="ARBA" id="ARBA00022457"/>
    </source>
</evidence>
<dbReference type="PROSITE" id="PS50173">
    <property type="entry name" value="UMUC"/>
    <property type="match status" value="1"/>
</dbReference>
<keyword evidence="8 16" id="KW-0235">DNA replication</keyword>
<dbReference type="Pfam" id="PF11798">
    <property type="entry name" value="IMS_HHH"/>
    <property type="match status" value="1"/>
</dbReference>
<evidence type="ECO:0000256" key="5">
    <source>
        <dbReference type="ARBA" id="ARBA00022490"/>
    </source>
</evidence>
<comment type="similarity">
    <text evidence="2 16">Belongs to the DNA polymerase type-Y family.</text>
</comment>
<feature type="domain" description="UmuC" evidence="17">
    <location>
        <begin position="10"/>
        <end position="192"/>
    </location>
</feature>
<dbReference type="SUPFAM" id="SSF56672">
    <property type="entry name" value="DNA/RNA polymerases"/>
    <property type="match status" value="1"/>
</dbReference>
<comment type="subcellular location">
    <subcellularLocation>
        <location evidence="1 16">Cytoplasm</location>
    </subcellularLocation>
</comment>
<dbReference type="RefSeq" id="WP_245128015.1">
    <property type="nucleotide sequence ID" value="NZ_JALJEJ010000001.1"/>
</dbReference>
<dbReference type="Gene3D" id="3.40.1170.60">
    <property type="match status" value="1"/>
</dbReference>
<dbReference type="PANTHER" id="PTHR11076">
    <property type="entry name" value="DNA REPAIR POLYMERASE UMUC / TRANSFERASE FAMILY MEMBER"/>
    <property type="match status" value="1"/>
</dbReference>
<dbReference type="Gene3D" id="1.10.150.20">
    <property type="entry name" value="5' to 3' exonuclease, C-terminal subdomain"/>
    <property type="match status" value="1"/>
</dbReference>
<evidence type="ECO:0000256" key="6">
    <source>
        <dbReference type="ARBA" id="ARBA00022679"/>
    </source>
</evidence>
<evidence type="ECO:0000256" key="14">
    <source>
        <dbReference type="ARBA" id="ARBA00023204"/>
    </source>
</evidence>
<evidence type="ECO:0000256" key="9">
    <source>
        <dbReference type="ARBA" id="ARBA00022723"/>
    </source>
</evidence>
<dbReference type="EMBL" id="JALJEJ010000001">
    <property type="protein sequence ID" value="MCJ8208180.1"/>
    <property type="molecule type" value="Genomic_DNA"/>
</dbReference>
<comment type="function">
    <text evidence="16">Poorly processive, error-prone DNA polymerase involved in untargeted mutagenesis. Copies undamaged DNA at stalled replication forks, which arise in vivo from mismatched or misaligned primer ends. These misaligned primers can be extended by PolIV. Exhibits no 3'-5' exonuclease (proofreading) activity. May be involved in translesional synthesis, in conjunction with the beta clamp from PolIII.</text>
</comment>
<dbReference type="NCBIfam" id="NF002677">
    <property type="entry name" value="PRK02406.1"/>
    <property type="match status" value="1"/>
</dbReference>
<dbReference type="GO" id="GO:0042276">
    <property type="term" value="P:error-prone translesion synthesis"/>
    <property type="evidence" value="ECO:0007669"/>
    <property type="project" value="TreeGrafter"/>
</dbReference>
<dbReference type="InterPro" id="IPR024728">
    <property type="entry name" value="PolY_HhH_motif"/>
</dbReference>
<keyword evidence="19" id="KW-1185">Reference proteome</keyword>
<dbReference type="SUPFAM" id="SSF100879">
    <property type="entry name" value="Lesion bypass DNA polymerase (Y-family), little finger domain"/>
    <property type="match status" value="1"/>
</dbReference>
<sequence>MPETAPLRKIIHIDMDAFYASVEQRDHPEYLGKPIVVGGLPEGRGGVVATASYEARKFGVRSAMPSKKAQQLCPHAIFVRPRFAVYKEVSQQIRAIFSRYTDLIEPLSLDEAYLDVTEDKLNIGSAIDIAQEIKAAIKEELQLTASAGVSVNKFVAKIASDINKPDGLKFIGPSAIQTFMEKLPVEKFYGVGKVTADKMKRMNLHTGLDLKQLSEQEMIRHFGKTGLFYYQIVRGIDNRPVQPHRETKSVGAEDTFAYDLTTTEEMFSHLDKIAATVASRLERYQLKGRTVTIKVKYSDFRQITRSQSFTLPTGDEITIAETAKQLLTGTDLTDVRIRLLGITLSNFNIADKEEGTDQLRLF</sequence>
<evidence type="ECO:0000256" key="2">
    <source>
        <dbReference type="ARBA" id="ARBA00010945"/>
    </source>
</evidence>
<evidence type="ECO:0000313" key="18">
    <source>
        <dbReference type="EMBL" id="MCJ8208180.1"/>
    </source>
</evidence>
<evidence type="ECO:0000256" key="15">
    <source>
        <dbReference type="ARBA" id="ARBA00049244"/>
    </source>
</evidence>
<keyword evidence="9 16" id="KW-0479">Metal-binding</keyword>
<dbReference type="Proteomes" id="UP001139450">
    <property type="component" value="Unassembled WGS sequence"/>
</dbReference>
<dbReference type="Pfam" id="PF00817">
    <property type="entry name" value="IMS"/>
    <property type="match status" value="1"/>
</dbReference>
<dbReference type="FunFam" id="3.40.1170.60:FF:000001">
    <property type="entry name" value="DNA polymerase IV"/>
    <property type="match status" value="1"/>
</dbReference>
<keyword evidence="5 16" id="KW-0963">Cytoplasm</keyword>
<evidence type="ECO:0000256" key="13">
    <source>
        <dbReference type="ARBA" id="ARBA00023125"/>
    </source>
</evidence>
<dbReference type="GO" id="GO:0003887">
    <property type="term" value="F:DNA-directed DNA polymerase activity"/>
    <property type="evidence" value="ECO:0007669"/>
    <property type="project" value="UniProtKB-UniRule"/>
</dbReference>
<evidence type="ECO:0000256" key="7">
    <source>
        <dbReference type="ARBA" id="ARBA00022695"/>
    </source>
</evidence>
<protein>
    <recommendedName>
        <fullName evidence="16">DNA polymerase IV</fullName>
        <shortName evidence="16">Pol IV</shortName>
        <ecNumber evidence="16">2.7.7.7</ecNumber>
    </recommendedName>
</protein>
<dbReference type="InterPro" id="IPR001126">
    <property type="entry name" value="UmuC"/>
</dbReference>
<keyword evidence="12 16" id="KW-0239">DNA-directed DNA polymerase</keyword>
<dbReference type="InterPro" id="IPR043128">
    <property type="entry name" value="Rev_trsase/Diguanyl_cyclase"/>
</dbReference>
<dbReference type="GO" id="GO:0003684">
    <property type="term" value="F:damaged DNA binding"/>
    <property type="evidence" value="ECO:0007669"/>
    <property type="project" value="InterPro"/>
</dbReference>
<dbReference type="InterPro" id="IPR043502">
    <property type="entry name" value="DNA/RNA_pol_sf"/>
</dbReference>
<evidence type="ECO:0000313" key="19">
    <source>
        <dbReference type="Proteomes" id="UP001139450"/>
    </source>
</evidence>
<dbReference type="AlphaFoldDB" id="A0A9X1X1A3"/>
<evidence type="ECO:0000256" key="11">
    <source>
        <dbReference type="ARBA" id="ARBA00022842"/>
    </source>
</evidence>
<keyword evidence="10 16" id="KW-0227">DNA damage</keyword>
<feature type="binding site" evidence="16">
    <location>
        <position position="110"/>
    </location>
    <ligand>
        <name>Mg(2+)</name>
        <dbReference type="ChEBI" id="CHEBI:18420"/>
    </ligand>
</feature>
<keyword evidence="14 16" id="KW-0234">DNA repair</keyword>
<comment type="cofactor">
    <cofactor evidence="16">
        <name>Mg(2+)</name>
        <dbReference type="ChEBI" id="CHEBI:18420"/>
    </cofactor>
    <text evidence="16">Binds 2 magnesium ions per subunit.</text>
</comment>
<comment type="caution">
    <text evidence="18">The sequence shown here is derived from an EMBL/GenBank/DDBJ whole genome shotgun (WGS) entry which is preliminary data.</text>
</comment>
<proteinExistence type="inferred from homology"/>
<dbReference type="PANTHER" id="PTHR11076:SF33">
    <property type="entry name" value="DNA POLYMERASE KAPPA"/>
    <property type="match status" value="1"/>
</dbReference>
<keyword evidence="6 16" id="KW-0808">Transferase</keyword>
<dbReference type="GO" id="GO:0006261">
    <property type="term" value="P:DNA-templated DNA replication"/>
    <property type="evidence" value="ECO:0007669"/>
    <property type="project" value="UniProtKB-UniRule"/>
</dbReference>
<evidence type="ECO:0000256" key="10">
    <source>
        <dbReference type="ARBA" id="ARBA00022763"/>
    </source>
</evidence>
<dbReference type="CDD" id="cd03586">
    <property type="entry name" value="PolY_Pol_IV_kappa"/>
    <property type="match status" value="1"/>
</dbReference>
<dbReference type="HAMAP" id="MF_01113">
    <property type="entry name" value="DNApol_IV"/>
    <property type="match status" value="1"/>
</dbReference>
<organism evidence="18 19">
    <name type="scientific">Mucilaginibacter straminoryzae</name>
    <dbReference type="NCBI Taxonomy" id="2932774"/>
    <lineage>
        <taxon>Bacteria</taxon>
        <taxon>Pseudomonadati</taxon>
        <taxon>Bacteroidota</taxon>
        <taxon>Sphingobacteriia</taxon>
        <taxon>Sphingobacteriales</taxon>
        <taxon>Sphingobacteriaceae</taxon>
        <taxon>Mucilaginibacter</taxon>
    </lineage>
</organism>
<comment type="catalytic activity">
    <reaction evidence="15 16">
        <text>DNA(n) + a 2'-deoxyribonucleoside 5'-triphosphate = DNA(n+1) + diphosphate</text>
        <dbReference type="Rhea" id="RHEA:22508"/>
        <dbReference type="Rhea" id="RHEA-COMP:17339"/>
        <dbReference type="Rhea" id="RHEA-COMP:17340"/>
        <dbReference type="ChEBI" id="CHEBI:33019"/>
        <dbReference type="ChEBI" id="CHEBI:61560"/>
        <dbReference type="ChEBI" id="CHEBI:173112"/>
        <dbReference type="EC" id="2.7.7.7"/>
    </reaction>
</comment>
<dbReference type="Gene3D" id="3.30.70.270">
    <property type="match status" value="1"/>
</dbReference>
<dbReference type="FunFam" id="1.10.150.20:FF:000019">
    <property type="entry name" value="DNA polymerase IV"/>
    <property type="match status" value="1"/>
</dbReference>
<keyword evidence="13 16" id="KW-0238">DNA-binding</keyword>